<dbReference type="InterPro" id="IPR011256">
    <property type="entry name" value="Reg_factor_effector_dom_sf"/>
</dbReference>
<feature type="domain" description="HTH araC/xylS-type" evidence="4">
    <location>
        <begin position="14"/>
        <end position="113"/>
    </location>
</feature>
<proteinExistence type="predicted"/>
<evidence type="ECO:0000256" key="1">
    <source>
        <dbReference type="ARBA" id="ARBA00023015"/>
    </source>
</evidence>
<dbReference type="PRINTS" id="PR00032">
    <property type="entry name" value="HTHARAC"/>
</dbReference>
<keyword evidence="6" id="KW-1185">Reference proteome</keyword>
<protein>
    <submittedName>
        <fullName evidence="5">AraC family transcriptional regulator</fullName>
    </submittedName>
</protein>
<dbReference type="InterPro" id="IPR010499">
    <property type="entry name" value="AraC_E-bd"/>
</dbReference>
<dbReference type="EMBL" id="CP139965">
    <property type="protein sequence ID" value="WQD80478.1"/>
    <property type="molecule type" value="Genomic_DNA"/>
</dbReference>
<dbReference type="Pfam" id="PF12833">
    <property type="entry name" value="HTH_18"/>
    <property type="match status" value="1"/>
</dbReference>
<dbReference type="InterPro" id="IPR009057">
    <property type="entry name" value="Homeodomain-like_sf"/>
</dbReference>
<dbReference type="InterPro" id="IPR018062">
    <property type="entry name" value="HTH_AraC-typ_CS"/>
</dbReference>
<evidence type="ECO:0000313" key="5">
    <source>
        <dbReference type="EMBL" id="WQD80478.1"/>
    </source>
</evidence>
<gene>
    <name evidence="5" type="ORF">U0042_12790</name>
</gene>
<dbReference type="Pfam" id="PF06445">
    <property type="entry name" value="GyrI-like"/>
    <property type="match status" value="1"/>
</dbReference>
<dbReference type="PANTHER" id="PTHR40055">
    <property type="entry name" value="TRANSCRIPTIONAL REGULATOR YGIV-RELATED"/>
    <property type="match status" value="1"/>
</dbReference>
<dbReference type="SMART" id="SM00342">
    <property type="entry name" value="HTH_ARAC"/>
    <property type="match status" value="1"/>
</dbReference>
<dbReference type="SUPFAM" id="SSF55136">
    <property type="entry name" value="Probable bacterial effector-binding domain"/>
    <property type="match status" value="1"/>
</dbReference>
<dbReference type="InterPro" id="IPR029442">
    <property type="entry name" value="GyrI-like"/>
</dbReference>
<accession>A0ABZ0WT99</accession>
<dbReference type="SMART" id="SM00871">
    <property type="entry name" value="AraC_E_bind"/>
    <property type="match status" value="1"/>
</dbReference>
<keyword evidence="3" id="KW-0804">Transcription</keyword>
<dbReference type="PROSITE" id="PS01124">
    <property type="entry name" value="HTH_ARAC_FAMILY_2"/>
    <property type="match status" value="1"/>
</dbReference>
<sequence>MHDPAARDHDARFRRVLDYIDRHLDEPLDVERLSRVAAFSKFHFHRQFALRFGVGVHRYVQLVRLTRASHRLAFRQRESIMQIALASGYEAPEAFARAFRKDSGQSPSAFREAPRWDAWHAASQVISQIRSTHMTPVHTDDAVRIVDFPETRVACLVHRGDPRLVGESIRRFIDWRKLNRLPPAASRTFVVAWNDPETVAPADYRLDLCAATAREIADNAFGVSPATLPGGRCAWLRHTGSDATLRASVAWLYRQWLPASGYETRDAPLFFERVRFFPDVAEHEAVTDIFLPLGAHTPAHG</sequence>
<dbReference type="InterPro" id="IPR050908">
    <property type="entry name" value="SmbC-like"/>
</dbReference>
<dbReference type="PANTHER" id="PTHR40055:SF1">
    <property type="entry name" value="TRANSCRIPTIONAL REGULATOR YGIV-RELATED"/>
    <property type="match status" value="1"/>
</dbReference>
<dbReference type="Gene3D" id="3.20.80.10">
    <property type="entry name" value="Regulatory factor, effector binding domain"/>
    <property type="match status" value="1"/>
</dbReference>
<dbReference type="InterPro" id="IPR020449">
    <property type="entry name" value="Tscrpt_reg_AraC-type_HTH"/>
</dbReference>
<keyword evidence="1" id="KW-0805">Transcription regulation</keyword>
<evidence type="ECO:0000313" key="6">
    <source>
        <dbReference type="Proteomes" id="UP001325479"/>
    </source>
</evidence>
<reference evidence="5 6" key="1">
    <citation type="submission" date="2023-12" db="EMBL/GenBank/DDBJ databases">
        <title>Genome sequencing and assembly of bacterial species from a model synthetic community.</title>
        <authorList>
            <person name="Hogle S.L."/>
        </authorList>
    </citation>
    <scope>NUCLEOTIDE SEQUENCE [LARGE SCALE GENOMIC DNA]</scope>
    <source>
        <strain evidence="5 6">HAMBI 2494</strain>
    </source>
</reference>
<evidence type="ECO:0000259" key="4">
    <source>
        <dbReference type="PROSITE" id="PS01124"/>
    </source>
</evidence>
<dbReference type="Gene3D" id="1.10.10.60">
    <property type="entry name" value="Homeodomain-like"/>
    <property type="match status" value="2"/>
</dbReference>
<evidence type="ECO:0000256" key="2">
    <source>
        <dbReference type="ARBA" id="ARBA00023125"/>
    </source>
</evidence>
<organism evidence="5 6">
    <name type="scientific">Paraburkholderia kururiensis</name>
    <dbReference type="NCBI Taxonomy" id="984307"/>
    <lineage>
        <taxon>Bacteria</taxon>
        <taxon>Pseudomonadati</taxon>
        <taxon>Pseudomonadota</taxon>
        <taxon>Betaproteobacteria</taxon>
        <taxon>Burkholderiales</taxon>
        <taxon>Burkholderiaceae</taxon>
        <taxon>Paraburkholderia</taxon>
    </lineage>
</organism>
<evidence type="ECO:0000256" key="3">
    <source>
        <dbReference type="ARBA" id="ARBA00023163"/>
    </source>
</evidence>
<dbReference type="InterPro" id="IPR018060">
    <property type="entry name" value="HTH_AraC"/>
</dbReference>
<dbReference type="PROSITE" id="PS00041">
    <property type="entry name" value="HTH_ARAC_FAMILY_1"/>
    <property type="match status" value="1"/>
</dbReference>
<dbReference type="Proteomes" id="UP001325479">
    <property type="component" value="Chromosome"/>
</dbReference>
<dbReference type="SUPFAM" id="SSF46689">
    <property type="entry name" value="Homeodomain-like"/>
    <property type="match status" value="2"/>
</dbReference>
<keyword evidence="2" id="KW-0238">DNA-binding</keyword>
<dbReference type="RefSeq" id="WP_114811088.1">
    <property type="nucleotide sequence ID" value="NZ_CP139965.1"/>
</dbReference>
<name>A0ABZ0WT99_9BURK</name>